<dbReference type="PANTHER" id="PTHR47690:SF1">
    <property type="entry name" value="GLUCOKINASE"/>
    <property type="match status" value="1"/>
</dbReference>
<dbReference type="HAMAP" id="MF_00524">
    <property type="entry name" value="Glucokinase"/>
    <property type="match status" value="1"/>
</dbReference>
<comment type="caution">
    <text evidence="5">The sequence shown here is derived from an EMBL/GenBank/DDBJ whole genome shotgun (WGS) entry which is preliminary data.</text>
</comment>
<dbReference type="Pfam" id="PF02685">
    <property type="entry name" value="Glucokinase"/>
    <property type="match status" value="1"/>
</dbReference>
<name>A0ABU1D5V9_9BURK</name>
<dbReference type="GO" id="GO:0004340">
    <property type="term" value="F:glucokinase activity"/>
    <property type="evidence" value="ECO:0007669"/>
    <property type="project" value="UniProtKB-EC"/>
</dbReference>
<accession>A0ABU1D5V9</accession>
<protein>
    <recommendedName>
        <fullName evidence="3">Glucokinase</fullName>
        <ecNumber evidence="3">2.7.1.2</ecNumber>
    </recommendedName>
    <alternativeName>
        <fullName evidence="3">Glucose kinase</fullName>
    </alternativeName>
</protein>
<comment type="catalytic activity">
    <reaction evidence="3">
        <text>D-glucose + ATP = D-glucose 6-phosphate + ADP + H(+)</text>
        <dbReference type="Rhea" id="RHEA:17825"/>
        <dbReference type="ChEBI" id="CHEBI:4167"/>
        <dbReference type="ChEBI" id="CHEBI:15378"/>
        <dbReference type="ChEBI" id="CHEBI:30616"/>
        <dbReference type="ChEBI" id="CHEBI:61548"/>
        <dbReference type="ChEBI" id="CHEBI:456216"/>
        <dbReference type="EC" id="2.7.1.2"/>
    </reaction>
</comment>
<evidence type="ECO:0000256" key="2">
    <source>
        <dbReference type="ARBA" id="ARBA00022777"/>
    </source>
</evidence>
<dbReference type="SUPFAM" id="SSF53067">
    <property type="entry name" value="Actin-like ATPase domain"/>
    <property type="match status" value="1"/>
</dbReference>
<dbReference type="NCBIfam" id="TIGR00749">
    <property type="entry name" value="glk"/>
    <property type="match status" value="1"/>
</dbReference>
<dbReference type="InterPro" id="IPR003836">
    <property type="entry name" value="Glucokinase"/>
</dbReference>
<keyword evidence="3" id="KW-0067">ATP-binding</keyword>
<dbReference type="InterPro" id="IPR043129">
    <property type="entry name" value="ATPase_NBD"/>
</dbReference>
<dbReference type="Gene3D" id="3.40.367.20">
    <property type="match status" value="1"/>
</dbReference>
<dbReference type="CDD" id="cd24008">
    <property type="entry name" value="ASKHA_NBD_GLK"/>
    <property type="match status" value="1"/>
</dbReference>
<dbReference type="RefSeq" id="WP_347286916.1">
    <property type="nucleotide sequence ID" value="NZ_JAUZQE010000013.1"/>
</dbReference>
<evidence type="ECO:0000313" key="5">
    <source>
        <dbReference type="EMBL" id="MDR4125814.1"/>
    </source>
</evidence>
<dbReference type="InterPro" id="IPR050201">
    <property type="entry name" value="Bacterial_glucokinase"/>
</dbReference>
<reference evidence="5 6" key="1">
    <citation type="submission" date="2023-08" db="EMBL/GenBank/DDBJ databases">
        <title>Alcaligenaceae gen. nov., a novel taxon isolated from the sludge of Yixing Pesticide Factory.</title>
        <authorList>
            <person name="Ruan L."/>
        </authorList>
    </citation>
    <scope>NUCLEOTIDE SEQUENCE [LARGE SCALE GENOMIC DNA]</scope>
    <source>
        <strain evidence="5 6">LG-2</strain>
    </source>
</reference>
<dbReference type="PANTHER" id="PTHR47690">
    <property type="entry name" value="GLUCOKINASE"/>
    <property type="match status" value="1"/>
</dbReference>
<evidence type="ECO:0000256" key="1">
    <source>
        <dbReference type="ARBA" id="ARBA00022679"/>
    </source>
</evidence>
<dbReference type="Gene3D" id="3.30.420.40">
    <property type="match status" value="1"/>
</dbReference>
<gene>
    <name evidence="3" type="primary">glk</name>
    <name evidence="5" type="ORF">Q8947_07420</name>
</gene>
<evidence type="ECO:0000256" key="4">
    <source>
        <dbReference type="RuleBase" id="RU004046"/>
    </source>
</evidence>
<dbReference type="EC" id="2.7.1.2" evidence="3"/>
<keyword evidence="1 3" id="KW-0808">Transferase</keyword>
<sequence>MSIGTLERPLKIVGDIGGTHIRFALCRGVHDIGRVWVRRTTDYRNLEAPLREYLSQEGMSGIKTAVIGMANPIAGDQIRMTNADWSFSIEATRRALGLEHLVLINDFSALALSIPHLPADELELIGTGQAVRNTPIGILGPGTGLGVSGLIPGSDGKWIALASEGGHTSFSPCDETETWLWEEARKVYGHVSMERFLSGAGLQFIHRCLSRKAGLQPEMLSPADISGRALNDGCPRCLRTLDIFSAILGTAAANLALTLGARGGIFLGGGIIPKLGDYFTRSPFHARFHDKGRFGDYLAAIPVHVIRSPYPGLVGAAAHLIH</sequence>
<dbReference type="EMBL" id="JAUZQE010000013">
    <property type="protein sequence ID" value="MDR4125814.1"/>
    <property type="molecule type" value="Genomic_DNA"/>
</dbReference>
<keyword evidence="6" id="KW-1185">Reference proteome</keyword>
<evidence type="ECO:0000313" key="6">
    <source>
        <dbReference type="Proteomes" id="UP001232156"/>
    </source>
</evidence>
<keyword evidence="2 3" id="KW-0418">Kinase</keyword>
<keyword evidence="3" id="KW-0324">Glycolysis</keyword>
<evidence type="ECO:0000256" key="3">
    <source>
        <dbReference type="HAMAP-Rule" id="MF_00524"/>
    </source>
</evidence>
<comment type="similarity">
    <text evidence="3 4">Belongs to the bacterial glucokinase family.</text>
</comment>
<dbReference type="NCBIfam" id="NF001416">
    <property type="entry name" value="PRK00292.1-3"/>
    <property type="match status" value="1"/>
</dbReference>
<dbReference type="Proteomes" id="UP001232156">
    <property type="component" value="Unassembled WGS sequence"/>
</dbReference>
<keyword evidence="3" id="KW-0547">Nucleotide-binding</keyword>
<organism evidence="5 6">
    <name type="scientific">Yanghanlia caeni</name>
    <dbReference type="NCBI Taxonomy" id="3064283"/>
    <lineage>
        <taxon>Bacteria</taxon>
        <taxon>Pseudomonadati</taxon>
        <taxon>Pseudomonadota</taxon>
        <taxon>Betaproteobacteria</taxon>
        <taxon>Burkholderiales</taxon>
        <taxon>Alcaligenaceae</taxon>
        <taxon>Yanghanlia</taxon>
    </lineage>
</organism>
<feature type="binding site" evidence="3">
    <location>
        <begin position="14"/>
        <end position="19"/>
    </location>
    <ligand>
        <name>ATP</name>
        <dbReference type="ChEBI" id="CHEBI:30616"/>
    </ligand>
</feature>
<comment type="subcellular location">
    <subcellularLocation>
        <location evidence="3">Cytoplasm</location>
    </subcellularLocation>
</comment>
<keyword evidence="3" id="KW-0963">Cytoplasm</keyword>
<proteinExistence type="inferred from homology"/>